<evidence type="ECO:0000256" key="2">
    <source>
        <dbReference type="SAM" id="MobiDB-lite"/>
    </source>
</evidence>
<evidence type="ECO:0000313" key="3">
    <source>
        <dbReference type="EMBL" id="QXI04585.1"/>
    </source>
</evidence>
<feature type="region of interest" description="Disordered" evidence="2">
    <location>
        <begin position="254"/>
        <end position="287"/>
    </location>
</feature>
<protein>
    <recommendedName>
        <fullName evidence="5">Phage protein</fullName>
    </recommendedName>
</protein>
<proteinExistence type="predicted"/>
<feature type="region of interest" description="Disordered" evidence="2">
    <location>
        <begin position="48"/>
        <end position="82"/>
    </location>
</feature>
<reference evidence="3 4" key="2">
    <citation type="journal article" date="2021" name="Microorganisms">
        <title>The Ever-Expanding Pseudomonas Genus: Description of 43 New Species and Partition of the Pseudomonas putida Group.</title>
        <authorList>
            <person name="Girard L."/>
            <person name="Lood C."/>
            <person name="Hofte M."/>
            <person name="Vandamme P."/>
            <person name="Rokni-Zadeh H."/>
            <person name="van Noort V."/>
            <person name="Lavigne R."/>
            <person name="De Mot R."/>
        </authorList>
    </citation>
    <scope>NUCLEOTIDE SEQUENCE [LARGE SCALE GENOMIC DNA]</scope>
    <source>
        <strain evidence="3 4">ZA 5.3</strain>
    </source>
</reference>
<keyword evidence="1" id="KW-0175">Coiled coil</keyword>
<reference evidence="3 4" key="1">
    <citation type="journal article" date="2020" name="Microorganisms">
        <title>Reliable Identification of Environmental Pseudomonas Isolates Using the rpoD Gene.</title>
        <authorList>
            <consortium name="The Broad Institute Genome Sequencing Platform"/>
            <person name="Girard L."/>
            <person name="Lood C."/>
            <person name="Rokni-Zadeh H."/>
            <person name="van Noort V."/>
            <person name="Lavigne R."/>
            <person name="De Mot R."/>
        </authorList>
    </citation>
    <scope>NUCLEOTIDE SEQUENCE [LARGE SCALE GENOMIC DNA]</scope>
    <source>
        <strain evidence="3 4">ZA 5.3</strain>
    </source>
</reference>
<sequence length="313" mass="33994">MSEEFDISQTMAAELTGTVGVPDAADSGDELPEGLANAVAEFDLHAVEKDLSLPTDLDDTRQGELDREAEQDAGRQSKRKVPLAALHEERSKRQALELQLQAQAQQLQQLQAQWQATQQAQQQAAEQAAIPDFDEDPRGYIEAKERQFAQALDQLQNGPSQQQQAALQHQQVTAAVVNLEQQFMAAVPDYEQAVDLVQRNADAQIRQLYPQATEEQFQMIRSTALGEFARQCLANGANPAEKIYAKAQALGFKTSGQTPRREPPTSLGSLSGSARAPDEKGAVSASDIAGMSEAEFDKYWAGLKSGSAIGPAF</sequence>
<evidence type="ECO:0000256" key="1">
    <source>
        <dbReference type="SAM" id="Coils"/>
    </source>
</evidence>
<organism evidence="3 4">
    <name type="scientific">Pseudomonas tensinigenes</name>
    <dbReference type="NCBI Taxonomy" id="2745511"/>
    <lineage>
        <taxon>Bacteria</taxon>
        <taxon>Pseudomonadati</taxon>
        <taxon>Pseudomonadota</taxon>
        <taxon>Gammaproteobacteria</taxon>
        <taxon>Pseudomonadales</taxon>
        <taxon>Pseudomonadaceae</taxon>
        <taxon>Pseudomonas</taxon>
    </lineage>
</organism>
<evidence type="ECO:0000313" key="4">
    <source>
        <dbReference type="Proteomes" id="UP000646386"/>
    </source>
</evidence>
<dbReference type="Proteomes" id="UP000646386">
    <property type="component" value="Chromosome"/>
</dbReference>
<dbReference type="EMBL" id="CP077089">
    <property type="protein sequence ID" value="QXI04585.1"/>
    <property type="molecule type" value="Genomic_DNA"/>
</dbReference>
<feature type="compositionally biased region" description="Basic and acidic residues" evidence="2">
    <location>
        <begin position="58"/>
        <end position="75"/>
    </location>
</feature>
<dbReference type="RefSeq" id="WP_186613897.1">
    <property type="nucleotide sequence ID" value="NZ_CP077089.1"/>
</dbReference>
<evidence type="ECO:0008006" key="5">
    <source>
        <dbReference type="Google" id="ProtNLM"/>
    </source>
</evidence>
<name>A0ABX8PT38_9PSED</name>
<keyword evidence="4" id="KW-1185">Reference proteome</keyword>
<feature type="coiled-coil region" evidence="1">
    <location>
        <begin position="86"/>
        <end position="127"/>
    </location>
</feature>
<accession>A0ABX8PT38</accession>
<gene>
    <name evidence="3" type="ORF">HU718_021440</name>
</gene>